<evidence type="ECO:0000313" key="2">
    <source>
        <dbReference type="Proteomes" id="UP000321291"/>
    </source>
</evidence>
<evidence type="ECO:0000313" key="1">
    <source>
        <dbReference type="EMBL" id="QEC72296.1"/>
    </source>
</evidence>
<dbReference type="AlphaFoldDB" id="A0A5B8VNR0"/>
<protein>
    <submittedName>
        <fullName evidence="1">Uncharacterized protein</fullName>
    </submittedName>
</protein>
<accession>A0A5B8VNR0</accession>
<dbReference type="KEGG" id="agi:FSB73_12045"/>
<gene>
    <name evidence="1" type="ORF">FSB73_12045</name>
</gene>
<name>A0A5B8VNR0_9BACT</name>
<keyword evidence="2" id="KW-1185">Reference proteome</keyword>
<reference evidence="1 2" key="1">
    <citation type="journal article" date="2017" name="Int. J. Syst. Evol. Microbiol.">
        <title>Arachidicoccus ginsenosidivorans sp. nov., with ginsenoside-converting activity isolated from ginseng cultivating soil.</title>
        <authorList>
            <person name="Siddiqi M.Z."/>
            <person name="Aslam Z."/>
            <person name="Im W.T."/>
        </authorList>
    </citation>
    <scope>NUCLEOTIDE SEQUENCE [LARGE SCALE GENOMIC DNA]</scope>
    <source>
        <strain evidence="1 2">Gsoil 809</strain>
    </source>
</reference>
<proteinExistence type="predicted"/>
<sequence length="150" mass="16768">MKQNIAIEINGQPVKHCVGIPKGLSKGVFPTADKITVSVPEVDILLQKVDISGRGFWEINFIAHKEVKICFKHPDGKLFILYNLGTDVLLEFGSLESQFFKTNQFNAITVPTFEMTAFPKASNRMYKLILLDIVGDVPDEKIDSLLNALM</sequence>
<dbReference type="RefSeq" id="WP_146782391.1">
    <property type="nucleotide sequence ID" value="NZ_CP042434.1"/>
</dbReference>
<organism evidence="1 2">
    <name type="scientific">Arachidicoccus ginsenosidivorans</name>
    <dbReference type="NCBI Taxonomy" id="496057"/>
    <lineage>
        <taxon>Bacteria</taxon>
        <taxon>Pseudomonadati</taxon>
        <taxon>Bacteroidota</taxon>
        <taxon>Chitinophagia</taxon>
        <taxon>Chitinophagales</taxon>
        <taxon>Chitinophagaceae</taxon>
        <taxon>Arachidicoccus</taxon>
    </lineage>
</organism>
<dbReference type="Proteomes" id="UP000321291">
    <property type="component" value="Chromosome"/>
</dbReference>
<dbReference type="EMBL" id="CP042434">
    <property type="protein sequence ID" value="QEC72296.1"/>
    <property type="molecule type" value="Genomic_DNA"/>
</dbReference>